<dbReference type="PANTHER" id="PTHR44688">
    <property type="entry name" value="DNA-BINDING TRANSCRIPTIONAL ACTIVATOR DEVR_DOSR"/>
    <property type="match status" value="1"/>
</dbReference>
<evidence type="ECO:0000256" key="2">
    <source>
        <dbReference type="ARBA" id="ARBA00023125"/>
    </source>
</evidence>
<feature type="domain" description="HTH luxR-type" evidence="5">
    <location>
        <begin position="208"/>
        <end position="273"/>
    </location>
</feature>
<dbReference type="GO" id="GO:0006355">
    <property type="term" value="P:regulation of DNA-templated transcription"/>
    <property type="evidence" value="ECO:0007669"/>
    <property type="project" value="InterPro"/>
</dbReference>
<keyword evidence="1" id="KW-0805">Transcription regulation</keyword>
<dbReference type="EMBL" id="CP127294">
    <property type="protein sequence ID" value="WIX83540.1"/>
    <property type="molecule type" value="Genomic_DNA"/>
</dbReference>
<dbReference type="InterPro" id="IPR036388">
    <property type="entry name" value="WH-like_DNA-bd_sf"/>
</dbReference>
<reference evidence="6 7" key="1">
    <citation type="submission" date="2023-06" db="EMBL/GenBank/DDBJ databases">
        <authorList>
            <person name="Oyuntsetseg B."/>
            <person name="Kim S.B."/>
        </authorList>
    </citation>
    <scope>NUCLEOTIDE SEQUENCE [LARGE SCALE GENOMIC DNA]</scope>
    <source>
        <strain evidence="6 7">2-15</strain>
    </source>
</reference>
<proteinExistence type="predicted"/>
<dbReference type="CDD" id="cd06170">
    <property type="entry name" value="LuxR_C_like"/>
    <property type="match status" value="1"/>
</dbReference>
<evidence type="ECO:0000256" key="4">
    <source>
        <dbReference type="SAM" id="MobiDB-lite"/>
    </source>
</evidence>
<dbReference type="InterPro" id="IPR000792">
    <property type="entry name" value="Tscrpt_reg_LuxR_C"/>
</dbReference>
<name>A0A9Y2IND8_9PSEU</name>
<dbReference type="AlphaFoldDB" id="A0A9Y2IND8"/>
<evidence type="ECO:0000256" key="3">
    <source>
        <dbReference type="ARBA" id="ARBA00023163"/>
    </source>
</evidence>
<dbReference type="Proteomes" id="UP001236014">
    <property type="component" value="Chromosome"/>
</dbReference>
<organism evidence="6 7">
    <name type="scientific">Amycolatopsis carbonis</name>
    <dbReference type="NCBI Taxonomy" id="715471"/>
    <lineage>
        <taxon>Bacteria</taxon>
        <taxon>Bacillati</taxon>
        <taxon>Actinomycetota</taxon>
        <taxon>Actinomycetes</taxon>
        <taxon>Pseudonocardiales</taxon>
        <taxon>Pseudonocardiaceae</taxon>
        <taxon>Amycolatopsis</taxon>
    </lineage>
</organism>
<keyword evidence="2" id="KW-0238">DNA-binding</keyword>
<dbReference type="Pfam" id="PF01590">
    <property type="entry name" value="GAF"/>
    <property type="match status" value="1"/>
</dbReference>
<protein>
    <submittedName>
        <fullName evidence="6">LuxR C-terminal-related transcriptional regulator</fullName>
    </submittedName>
</protein>
<evidence type="ECO:0000256" key="1">
    <source>
        <dbReference type="ARBA" id="ARBA00023015"/>
    </source>
</evidence>
<evidence type="ECO:0000259" key="5">
    <source>
        <dbReference type="PROSITE" id="PS50043"/>
    </source>
</evidence>
<dbReference type="RefSeq" id="WP_285974089.1">
    <property type="nucleotide sequence ID" value="NZ_CP127294.1"/>
</dbReference>
<dbReference type="SUPFAM" id="SSF55781">
    <property type="entry name" value="GAF domain-like"/>
    <property type="match status" value="1"/>
</dbReference>
<sequence>MTGLDWQEVARFGELACGSLRAATVQQRTLPELVRVLRCDSGAIHQLDRRCRGQVASLTGAPVKMLIEFAPISGPANPYFKRSTTSQFPVHDAVLHGRRTDHLRSPVGQLLADYGFEHCLYALLVAEGRPVGTATFARRTGRPAFTTREQEMAHRLSKFLAIGLANAAAYERRAPGAPLEGPVPANLDIDTIDLSEPSRTPQAGTAPSAGADGGLTEREREVLALATSGLSNAEIAAELGIALNTVKQHMKHSFHKLGVRSRLEALRYLQENNLVAS</sequence>
<dbReference type="Gene3D" id="3.30.450.40">
    <property type="match status" value="1"/>
</dbReference>
<dbReference type="InterPro" id="IPR003018">
    <property type="entry name" value="GAF"/>
</dbReference>
<dbReference type="SMART" id="SM00421">
    <property type="entry name" value="HTH_LUXR"/>
    <property type="match status" value="1"/>
</dbReference>
<keyword evidence="3" id="KW-0804">Transcription</keyword>
<dbReference type="PROSITE" id="PS00622">
    <property type="entry name" value="HTH_LUXR_1"/>
    <property type="match status" value="1"/>
</dbReference>
<evidence type="ECO:0000313" key="6">
    <source>
        <dbReference type="EMBL" id="WIX83540.1"/>
    </source>
</evidence>
<dbReference type="PRINTS" id="PR00038">
    <property type="entry name" value="HTHLUXR"/>
</dbReference>
<dbReference type="Pfam" id="PF00196">
    <property type="entry name" value="GerE"/>
    <property type="match status" value="1"/>
</dbReference>
<accession>A0A9Y2IND8</accession>
<dbReference type="KEGG" id="acab:QRX50_23690"/>
<dbReference type="SUPFAM" id="SSF46894">
    <property type="entry name" value="C-terminal effector domain of the bipartite response regulators"/>
    <property type="match status" value="1"/>
</dbReference>
<feature type="region of interest" description="Disordered" evidence="4">
    <location>
        <begin position="193"/>
        <end position="215"/>
    </location>
</feature>
<dbReference type="Gene3D" id="1.10.10.10">
    <property type="entry name" value="Winged helix-like DNA-binding domain superfamily/Winged helix DNA-binding domain"/>
    <property type="match status" value="1"/>
</dbReference>
<dbReference type="GO" id="GO:0003677">
    <property type="term" value="F:DNA binding"/>
    <property type="evidence" value="ECO:0007669"/>
    <property type="project" value="UniProtKB-KW"/>
</dbReference>
<dbReference type="PROSITE" id="PS50043">
    <property type="entry name" value="HTH_LUXR_2"/>
    <property type="match status" value="1"/>
</dbReference>
<dbReference type="SMART" id="SM00065">
    <property type="entry name" value="GAF"/>
    <property type="match status" value="1"/>
</dbReference>
<evidence type="ECO:0000313" key="7">
    <source>
        <dbReference type="Proteomes" id="UP001236014"/>
    </source>
</evidence>
<dbReference type="PANTHER" id="PTHR44688:SF16">
    <property type="entry name" value="DNA-BINDING TRANSCRIPTIONAL ACTIVATOR DEVR_DOSR"/>
    <property type="match status" value="1"/>
</dbReference>
<keyword evidence="7" id="KW-1185">Reference proteome</keyword>
<dbReference type="InterPro" id="IPR029016">
    <property type="entry name" value="GAF-like_dom_sf"/>
</dbReference>
<gene>
    <name evidence="6" type="ORF">QRX50_23690</name>
</gene>
<dbReference type="InterPro" id="IPR016032">
    <property type="entry name" value="Sig_transdc_resp-reg_C-effctor"/>
</dbReference>